<sequence length="138" mass="14766">MAPIAFLAELGATITDPAVGSPVIFDVIHLNDGKAYSNVHGIFTAPVAGVYHFTLEISGPKGDASHELHINLMKSTTAVGYVYLDQNAAHWIKRTSTATLHLAARDDVWVKVISKLGVGQIAGCCYHSIFSGFLIKSD</sequence>
<dbReference type="Gene3D" id="2.60.120.40">
    <property type="match status" value="1"/>
</dbReference>
<accession>A0AA89C5T0</accession>
<dbReference type="AlphaFoldDB" id="A0AA89C5T0"/>
<keyword evidence="3" id="KW-0732">Signal</keyword>
<dbReference type="SMART" id="SM00110">
    <property type="entry name" value="C1Q"/>
    <property type="match status" value="1"/>
</dbReference>
<evidence type="ECO:0000256" key="2">
    <source>
        <dbReference type="ARBA" id="ARBA00022525"/>
    </source>
</evidence>
<dbReference type="InterPro" id="IPR001073">
    <property type="entry name" value="C1q_dom"/>
</dbReference>
<gene>
    <name evidence="5" type="ORF">FSP39_021914</name>
</gene>
<protein>
    <recommendedName>
        <fullName evidence="4">C1q domain-containing protein</fullName>
    </recommendedName>
</protein>
<keyword evidence="6" id="KW-1185">Reference proteome</keyword>
<evidence type="ECO:0000313" key="5">
    <source>
        <dbReference type="EMBL" id="KAK3100567.1"/>
    </source>
</evidence>
<dbReference type="GO" id="GO:0005615">
    <property type="term" value="C:extracellular space"/>
    <property type="evidence" value="ECO:0007669"/>
    <property type="project" value="TreeGrafter"/>
</dbReference>
<comment type="subcellular location">
    <subcellularLocation>
        <location evidence="1">Secreted</location>
    </subcellularLocation>
</comment>
<dbReference type="EMBL" id="VSWD01000006">
    <property type="protein sequence ID" value="KAK3100567.1"/>
    <property type="molecule type" value="Genomic_DNA"/>
</dbReference>
<proteinExistence type="predicted"/>
<evidence type="ECO:0000313" key="6">
    <source>
        <dbReference type="Proteomes" id="UP001186944"/>
    </source>
</evidence>
<name>A0AA89C5T0_PINIB</name>
<evidence type="ECO:0000256" key="1">
    <source>
        <dbReference type="ARBA" id="ARBA00004613"/>
    </source>
</evidence>
<feature type="domain" description="C1q" evidence="4">
    <location>
        <begin position="1"/>
        <end position="138"/>
    </location>
</feature>
<dbReference type="Proteomes" id="UP001186944">
    <property type="component" value="Unassembled WGS sequence"/>
</dbReference>
<dbReference type="InterPro" id="IPR008983">
    <property type="entry name" value="Tumour_necrosis_fac-like_dom"/>
</dbReference>
<reference evidence="5" key="1">
    <citation type="submission" date="2019-08" db="EMBL/GenBank/DDBJ databases">
        <title>The improved chromosome-level genome for the pearl oyster Pinctada fucata martensii using PacBio sequencing and Hi-C.</title>
        <authorList>
            <person name="Zheng Z."/>
        </authorList>
    </citation>
    <scope>NUCLEOTIDE SEQUENCE</scope>
    <source>
        <strain evidence="5">ZZ-2019</strain>
        <tissue evidence="5">Adductor muscle</tissue>
    </source>
</reference>
<dbReference type="InterPro" id="IPR050822">
    <property type="entry name" value="Cerebellin_Synaptic_Org"/>
</dbReference>
<dbReference type="PANTHER" id="PTHR22923">
    <property type="entry name" value="CEREBELLIN-RELATED"/>
    <property type="match status" value="1"/>
</dbReference>
<dbReference type="PANTHER" id="PTHR22923:SF62">
    <property type="entry name" value="CVP18"/>
    <property type="match status" value="1"/>
</dbReference>
<evidence type="ECO:0000256" key="3">
    <source>
        <dbReference type="ARBA" id="ARBA00022729"/>
    </source>
</evidence>
<comment type="caution">
    <text evidence="5">The sequence shown here is derived from an EMBL/GenBank/DDBJ whole genome shotgun (WGS) entry which is preliminary data.</text>
</comment>
<dbReference type="PRINTS" id="PR00007">
    <property type="entry name" value="COMPLEMNTC1Q"/>
</dbReference>
<dbReference type="Pfam" id="PF00386">
    <property type="entry name" value="C1q"/>
    <property type="match status" value="1"/>
</dbReference>
<organism evidence="5 6">
    <name type="scientific">Pinctada imbricata</name>
    <name type="common">Atlantic pearl-oyster</name>
    <name type="synonym">Pinctada martensii</name>
    <dbReference type="NCBI Taxonomy" id="66713"/>
    <lineage>
        <taxon>Eukaryota</taxon>
        <taxon>Metazoa</taxon>
        <taxon>Spiralia</taxon>
        <taxon>Lophotrochozoa</taxon>
        <taxon>Mollusca</taxon>
        <taxon>Bivalvia</taxon>
        <taxon>Autobranchia</taxon>
        <taxon>Pteriomorphia</taxon>
        <taxon>Pterioida</taxon>
        <taxon>Pterioidea</taxon>
        <taxon>Pteriidae</taxon>
        <taxon>Pinctada</taxon>
    </lineage>
</organism>
<dbReference type="PROSITE" id="PS50871">
    <property type="entry name" value="C1Q"/>
    <property type="match status" value="1"/>
</dbReference>
<evidence type="ECO:0000259" key="4">
    <source>
        <dbReference type="PROSITE" id="PS50871"/>
    </source>
</evidence>
<dbReference type="SUPFAM" id="SSF49842">
    <property type="entry name" value="TNF-like"/>
    <property type="match status" value="1"/>
</dbReference>
<keyword evidence="2" id="KW-0964">Secreted</keyword>